<dbReference type="PANTHER" id="PTHR11986">
    <property type="entry name" value="AMINOTRANSFERASE CLASS III"/>
    <property type="match status" value="1"/>
</dbReference>
<comment type="similarity">
    <text evidence="5">Belongs to the class-III pyridoxal-phosphate-dependent aminotransferase family.</text>
</comment>
<reference evidence="6" key="1">
    <citation type="journal article" date="2021" name="PeerJ">
        <title>Extensive microbial diversity within the chicken gut microbiome revealed by metagenomics and culture.</title>
        <authorList>
            <person name="Gilroy R."/>
            <person name="Ravi A."/>
            <person name="Getino M."/>
            <person name="Pursley I."/>
            <person name="Horton D.L."/>
            <person name="Alikhan N.F."/>
            <person name="Baker D."/>
            <person name="Gharbi K."/>
            <person name="Hall N."/>
            <person name="Watson M."/>
            <person name="Adriaenssens E.M."/>
            <person name="Foster-Nyarko E."/>
            <person name="Jarju S."/>
            <person name="Secka A."/>
            <person name="Antonio M."/>
            <person name="Oren A."/>
            <person name="Chaudhuri R.R."/>
            <person name="La Ragione R."/>
            <person name="Hildebrand F."/>
            <person name="Pallen M.J."/>
        </authorList>
    </citation>
    <scope>NUCLEOTIDE SEQUENCE</scope>
    <source>
        <strain evidence="6">ChiBcec16_6824</strain>
    </source>
</reference>
<comment type="cofactor">
    <cofactor evidence="1">
        <name>pyridoxal 5'-phosphate</name>
        <dbReference type="ChEBI" id="CHEBI:597326"/>
    </cofactor>
</comment>
<dbReference type="InterPro" id="IPR005814">
    <property type="entry name" value="Aminotrans_3"/>
</dbReference>
<dbReference type="Gene3D" id="3.90.1150.10">
    <property type="entry name" value="Aspartate Aminotransferase, domain 1"/>
    <property type="match status" value="1"/>
</dbReference>
<dbReference type="GO" id="GO:0042802">
    <property type="term" value="F:identical protein binding"/>
    <property type="evidence" value="ECO:0007669"/>
    <property type="project" value="TreeGrafter"/>
</dbReference>
<comment type="caution">
    <text evidence="6">The sequence shown here is derived from an EMBL/GenBank/DDBJ whole genome shotgun (WGS) entry which is preliminary data.</text>
</comment>
<dbReference type="InterPro" id="IPR050103">
    <property type="entry name" value="Class-III_PLP-dep_AT"/>
</dbReference>
<dbReference type="PROSITE" id="PS00600">
    <property type="entry name" value="AA_TRANSFER_CLASS_3"/>
    <property type="match status" value="1"/>
</dbReference>
<keyword evidence="3" id="KW-0808">Transferase</keyword>
<dbReference type="Pfam" id="PF00202">
    <property type="entry name" value="Aminotran_3"/>
    <property type="match status" value="1"/>
</dbReference>
<dbReference type="PANTHER" id="PTHR11986:SF79">
    <property type="entry name" value="ACETYLORNITHINE AMINOTRANSFERASE, MITOCHONDRIAL"/>
    <property type="match status" value="1"/>
</dbReference>
<name>A0A9D1Y7F5_9FIRM</name>
<evidence type="ECO:0000256" key="4">
    <source>
        <dbReference type="ARBA" id="ARBA00022898"/>
    </source>
</evidence>
<dbReference type="InterPro" id="IPR015424">
    <property type="entry name" value="PyrdxlP-dep_Trfase"/>
</dbReference>
<dbReference type="InterPro" id="IPR049704">
    <property type="entry name" value="Aminotrans_3_PPA_site"/>
</dbReference>
<dbReference type="SUPFAM" id="SSF53383">
    <property type="entry name" value="PLP-dependent transferases"/>
    <property type="match status" value="1"/>
</dbReference>
<dbReference type="GO" id="GO:0030170">
    <property type="term" value="F:pyridoxal phosphate binding"/>
    <property type="evidence" value="ECO:0007669"/>
    <property type="project" value="InterPro"/>
</dbReference>
<evidence type="ECO:0000313" key="7">
    <source>
        <dbReference type="Proteomes" id="UP000823868"/>
    </source>
</evidence>
<dbReference type="InterPro" id="IPR015422">
    <property type="entry name" value="PyrdxlP-dep_Trfase_small"/>
</dbReference>
<evidence type="ECO:0000313" key="6">
    <source>
        <dbReference type="EMBL" id="HIY20722.1"/>
    </source>
</evidence>
<gene>
    <name evidence="6" type="ORF">H9841_02320</name>
</gene>
<dbReference type="InterPro" id="IPR015421">
    <property type="entry name" value="PyrdxlP-dep_Trfase_major"/>
</dbReference>
<evidence type="ECO:0000256" key="3">
    <source>
        <dbReference type="ARBA" id="ARBA00022679"/>
    </source>
</evidence>
<keyword evidence="2 6" id="KW-0032">Aminotransferase</keyword>
<keyword evidence="4 5" id="KW-0663">Pyridoxal phosphate</keyword>
<dbReference type="GO" id="GO:0008483">
    <property type="term" value="F:transaminase activity"/>
    <property type="evidence" value="ECO:0007669"/>
    <property type="project" value="UniProtKB-KW"/>
</dbReference>
<reference evidence="6" key="2">
    <citation type="submission" date="2021-04" db="EMBL/GenBank/DDBJ databases">
        <authorList>
            <person name="Gilroy R."/>
        </authorList>
    </citation>
    <scope>NUCLEOTIDE SEQUENCE</scope>
    <source>
        <strain evidence="6">ChiBcec16_6824</strain>
    </source>
</reference>
<protein>
    <submittedName>
        <fullName evidence="6">Aminotransferase class III-fold pyridoxal phosphate-dependent enzyme</fullName>
    </submittedName>
</protein>
<accession>A0A9D1Y7F5</accession>
<dbReference type="CDD" id="cd00610">
    <property type="entry name" value="OAT_like"/>
    <property type="match status" value="1"/>
</dbReference>
<evidence type="ECO:0000256" key="1">
    <source>
        <dbReference type="ARBA" id="ARBA00001933"/>
    </source>
</evidence>
<organism evidence="6 7">
    <name type="scientific">Candidatus Flavonifractor merdigallinarum</name>
    <dbReference type="NCBI Taxonomy" id="2838589"/>
    <lineage>
        <taxon>Bacteria</taxon>
        <taxon>Bacillati</taxon>
        <taxon>Bacillota</taxon>
        <taxon>Clostridia</taxon>
        <taxon>Eubacteriales</taxon>
        <taxon>Oscillospiraceae</taxon>
        <taxon>Flavonifractor</taxon>
    </lineage>
</organism>
<dbReference type="Proteomes" id="UP000823868">
    <property type="component" value="Unassembled WGS sequence"/>
</dbReference>
<evidence type="ECO:0000256" key="2">
    <source>
        <dbReference type="ARBA" id="ARBA00022576"/>
    </source>
</evidence>
<dbReference type="Gene3D" id="3.40.640.10">
    <property type="entry name" value="Type I PLP-dependent aspartate aminotransferase-like (Major domain)"/>
    <property type="match status" value="1"/>
</dbReference>
<sequence>MDMERHEMDRGDVFSPFESGNAPVLTRGSGATLLDQEGRDYLNFHEMTVCLGEGNEAYTRRIKDALDQGVLTTKGRNLCKEALVERLIASTQGQFPHVLLASSGSEAVEWAVKFCHKLTGRSETVTFWNSIHGRTQLSSNLSGLPRRKQGYGPIEGGHVYAPYPRCSRCPLSGNGGPCGFACLEILKQKIRYESTGDIAAVLIEPVQAYANIFPPAGFLQALREWTRQEGILLIFDEVQSGMGRSGSLYRYQAEGVVPDVLLLGKALGNGMHIAAALFQEVPDQADRAAAFGGSADEKLACTAASYVLETLTEGGLLEHIQAAGRHLHSGLEQLQMRFPAMTQLWGEGLALGFELESVDIAKAVHQHLRQERVYTSLNERAIVLKPVYTVSEEEIEKFLHRLERALCAVTPVQKGA</sequence>
<dbReference type="AlphaFoldDB" id="A0A9D1Y7F5"/>
<evidence type="ECO:0000256" key="5">
    <source>
        <dbReference type="RuleBase" id="RU003560"/>
    </source>
</evidence>
<dbReference type="EMBL" id="DXDX01000045">
    <property type="protein sequence ID" value="HIY20722.1"/>
    <property type="molecule type" value="Genomic_DNA"/>
</dbReference>
<proteinExistence type="inferred from homology"/>